<dbReference type="RefSeq" id="WP_132827782.1">
    <property type="nucleotide sequence ID" value="NZ_SMFP01000003.1"/>
</dbReference>
<accession>A0A4R5EX49</accession>
<organism evidence="1 2">
    <name type="scientific">Antarcticimicrobium sediminis</name>
    <dbReference type="NCBI Taxonomy" id="2546227"/>
    <lineage>
        <taxon>Bacteria</taxon>
        <taxon>Pseudomonadati</taxon>
        <taxon>Pseudomonadota</taxon>
        <taxon>Alphaproteobacteria</taxon>
        <taxon>Rhodobacterales</taxon>
        <taxon>Paracoccaceae</taxon>
        <taxon>Antarcticimicrobium</taxon>
    </lineage>
</organism>
<reference evidence="1 2" key="1">
    <citation type="submission" date="2019-03" db="EMBL/GenBank/DDBJ databases">
        <authorList>
            <person name="Zhang S."/>
        </authorList>
    </citation>
    <scope>NUCLEOTIDE SEQUENCE [LARGE SCALE GENOMIC DNA]</scope>
    <source>
        <strain evidence="1 2">S4J41</strain>
    </source>
</reference>
<dbReference type="AlphaFoldDB" id="A0A4R5EX49"/>
<protein>
    <submittedName>
        <fullName evidence="1">Uncharacterized protein</fullName>
    </submittedName>
</protein>
<name>A0A4R5EX49_9RHOB</name>
<evidence type="ECO:0000313" key="2">
    <source>
        <dbReference type="Proteomes" id="UP000294662"/>
    </source>
</evidence>
<dbReference type="EMBL" id="SMFP01000003">
    <property type="protein sequence ID" value="TDE39541.1"/>
    <property type="molecule type" value="Genomic_DNA"/>
</dbReference>
<gene>
    <name evidence="1" type="ORF">E1B25_05685</name>
</gene>
<comment type="caution">
    <text evidence="1">The sequence shown here is derived from an EMBL/GenBank/DDBJ whole genome shotgun (WGS) entry which is preliminary data.</text>
</comment>
<keyword evidence="2" id="KW-1185">Reference proteome</keyword>
<proteinExistence type="predicted"/>
<evidence type="ECO:0000313" key="1">
    <source>
        <dbReference type="EMBL" id="TDE39541.1"/>
    </source>
</evidence>
<sequence length="102" mass="11368">MKHHLIIALMAGTLGWTAPTPVQADVIARACMQSNRKASPELCSCIQKVANSSLNALERRKVARWFGDPHQAQEARQSDSARDEKLWKRYKSFGERAAQSCG</sequence>
<dbReference type="OrthoDB" id="7659053at2"/>
<dbReference type="Proteomes" id="UP000294662">
    <property type="component" value="Unassembled WGS sequence"/>
</dbReference>